<comment type="caution">
    <text evidence="5">The sequence shown here is derived from an EMBL/GenBank/DDBJ whole genome shotgun (WGS) entry which is preliminary data.</text>
</comment>
<feature type="binding site" evidence="3">
    <location>
        <position position="221"/>
    </location>
    <ligand>
        <name>a divalent metal cation</name>
        <dbReference type="ChEBI" id="CHEBI:60240"/>
    </ligand>
</feature>
<comment type="similarity">
    <text evidence="1">Belongs to the SMP-30/CGR1 family.</text>
</comment>
<name>A0A3D8RHG3_9HELO</name>
<dbReference type="InterPro" id="IPR011042">
    <property type="entry name" value="6-blade_b-propeller_TolB-like"/>
</dbReference>
<gene>
    <name evidence="5" type="ORF">BP6252_07402</name>
</gene>
<keyword evidence="3" id="KW-0862">Zinc</keyword>
<keyword evidence="6" id="KW-1185">Reference proteome</keyword>
<dbReference type="STRING" id="1849047.A0A3D8RHG3"/>
<keyword evidence="3" id="KW-0479">Metal-binding</keyword>
<feature type="binding site" evidence="3">
    <location>
        <position position="123"/>
    </location>
    <ligand>
        <name>substrate</name>
    </ligand>
</feature>
<dbReference type="PRINTS" id="PR01790">
    <property type="entry name" value="SMP30FAMILY"/>
</dbReference>
<dbReference type="EMBL" id="PDLM01000007">
    <property type="protein sequence ID" value="RDW73495.1"/>
    <property type="molecule type" value="Genomic_DNA"/>
</dbReference>
<accession>A0A3D8RHG3</accession>
<feature type="domain" description="SMP-30/Gluconolactonase/LRE-like region" evidence="4">
    <location>
        <begin position="20"/>
        <end position="276"/>
    </location>
</feature>
<evidence type="ECO:0000313" key="5">
    <source>
        <dbReference type="EMBL" id="RDW73495.1"/>
    </source>
</evidence>
<dbReference type="Gene3D" id="2.120.10.30">
    <property type="entry name" value="TolB, C-terminal domain"/>
    <property type="match status" value="1"/>
</dbReference>
<dbReference type="OrthoDB" id="423498at2759"/>
<evidence type="ECO:0000259" key="4">
    <source>
        <dbReference type="Pfam" id="PF08450"/>
    </source>
</evidence>
<dbReference type="PANTHER" id="PTHR10907:SF47">
    <property type="entry name" value="REGUCALCIN"/>
    <property type="match status" value="1"/>
</dbReference>
<feature type="binding site" evidence="3">
    <location>
        <position position="172"/>
    </location>
    <ligand>
        <name>a divalent metal cation</name>
        <dbReference type="ChEBI" id="CHEBI:60240"/>
    </ligand>
</feature>
<reference evidence="5 6" key="1">
    <citation type="journal article" date="2018" name="IMA Fungus">
        <title>IMA Genome-F 9: Draft genome sequence of Annulohypoxylon stygium, Aspergillus mulundensis, Berkeleyomyces basicola (syn. Thielaviopsis basicola), Ceratocystis smalleyi, two Cercospora beticola strains, Coleophoma cylindrospora, Fusarium fracticaudum, Phialophora cf. hyalina, and Morchella septimelata.</title>
        <authorList>
            <person name="Wingfield B.D."/>
            <person name="Bills G.F."/>
            <person name="Dong Y."/>
            <person name="Huang W."/>
            <person name="Nel W.J."/>
            <person name="Swalarsk-Parry B.S."/>
            <person name="Vaghefi N."/>
            <person name="Wilken P.M."/>
            <person name="An Z."/>
            <person name="de Beer Z.W."/>
            <person name="De Vos L."/>
            <person name="Chen L."/>
            <person name="Duong T.A."/>
            <person name="Gao Y."/>
            <person name="Hammerbacher A."/>
            <person name="Kikkert J.R."/>
            <person name="Li Y."/>
            <person name="Li H."/>
            <person name="Li K."/>
            <person name="Li Q."/>
            <person name="Liu X."/>
            <person name="Ma X."/>
            <person name="Naidoo K."/>
            <person name="Pethybridge S.J."/>
            <person name="Sun J."/>
            <person name="Steenkamp E.T."/>
            <person name="van der Nest M.A."/>
            <person name="van Wyk S."/>
            <person name="Wingfield M.J."/>
            <person name="Xiong C."/>
            <person name="Yue Q."/>
            <person name="Zhang X."/>
        </authorList>
    </citation>
    <scope>NUCLEOTIDE SEQUENCE [LARGE SCALE GENOMIC DNA]</scope>
    <source>
        <strain evidence="5 6">BP6252</strain>
    </source>
</reference>
<evidence type="ECO:0000313" key="6">
    <source>
        <dbReference type="Proteomes" id="UP000256645"/>
    </source>
</evidence>
<feature type="binding site" evidence="3">
    <location>
        <position position="121"/>
    </location>
    <ligand>
        <name>substrate</name>
    </ligand>
</feature>
<dbReference type="Pfam" id="PF08450">
    <property type="entry name" value="SGL"/>
    <property type="match status" value="1"/>
</dbReference>
<evidence type="ECO:0000256" key="3">
    <source>
        <dbReference type="PIRSR" id="PIRSR605511-2"/>
    </source>
</evidence>
<comment type="cofactor">
    <cofactor evidence="3">
        <name>Zn(2+)</name>
        <dbReference type="ChEBI" id="CHEBI:29105"/>
    </cofactor>
    <text evidence="3">Binds 1 divalent metal cation per subunit.</text>
</comment>
<sequence>MAEFKTWTVTKPYINLHCALGEAPYYEPSTNTLRFVDIKKKRLHTLSLSAPIADPENPGDALHTLELDTPVGVTADIEGVDPSQKILVGYKRGVAVLDRKTGQYELLKRFYDSEANDERLRSNDGTVDAQGRFWIGTMNDFWVGAPQPEGNLFRFGGDLARSELRSGLIIPNGIGWSLDEKTLYFTHSAEHQIYAFDYAPSTGDISNERVFYKHPTKGEPDGFAIDVEGNLWQCIYGEGKVLRINPKGEVTGEIKMPCSNITCPVFMGTELWITTAAEEGEELSGGLFKVDVGVAGLPPNQFKADEVVLKKIV</sequence>
<dbReference type="PANTHER" id="PTHR10907">
    <property type="entry name" value="REGUCALCIN"/>
    <property type="match status" value="1"/>
</dbReference>
<dbReference type="Proteomes" id="UP000256645">
    <property type="component" value="Unassembled WGS sequence"/>
</dbReference>
<evidence type="ECO:0000256" key="1">
    <source>
        <dbReference type="ARBA" id="ARBA00008853"/>
    </source>
</evidence>
<dbReference type="GO" id="GO:0005509">
    <property type="term" value="F:calcium ion binding"/>
    <property type="evidence" value="ECO:0007669"/>
    <property type="project" value="TreeGrafter"/>
</dbReference>
<evidence type="ECO:0000256" key="2">
    <source>
        <dbReference type="PIRSR" id="PIRSR605511-1"/>
    </source>
</evidence>
<dbReference type="GO" id="GO:0004341">
    <property type="term" value="F:gluconolactonase activity"/>
    <property type="evidence" value="ECO:0007669"/>
    <property type="project" value="TreeGrafter"/>
</dbReference>
<protein>
    <submittedName>
        <fullName evidence="5">SMP-30 protein-like protein</fullName>
    </submittedName>
</protein>
<dbReference type="AlphaFoldDB" id="A0A3D8RHG3"/>
<feature type="active site" description="Proton donor/acceptor" evidence="2">
    <location>
        <position position="221"/>
    </location>
</feature>
<proteinExistence type="inferred from homology"/>
<dbReference type="InterPro" id="IPR013658">
    <property type="entry name" value="SGL"/>
</dbReference>
<dbReference type="InterPro" id="IPR005511">
    <property type="entry name" value="SMP-30"/>
</dbReference>
<feature type="binding site" evidence="3">
    <location>
        <position position="22"/>
    </location>
    <ligand>
        <name>a divalent metal cation</name>
        <dbReference type="ChEBI" id="CHEBI:60240"/>
    </ligand>
</feature>
<dbReference type="SUPFAM" id="SSF63829">
    <property type="entry name" value="Calcium-dependent phosphotriesterase"/>
    <property type="match status" value="1"/>
</dbReference>
<organism evidence="5 6">
    <name type="scientific">Coleophoma cylindrospora</name>
    <dbReference type="NCBI Taxonomy" id="1849047"/>
    <lineage>
        <taxon>Eukaryota</taxon>
        <taxon>Fungi</taxon>
        <taxon>Dikarya</taxon>
        <taxon>Ascomycota</taxon>
        <taxon>Pezizomycotina</taxon>
        <taxon>Leotiomycetes</taxon>
        <taxon>Helotiales</taxon>
        <taxon>Dermateaceae</taxon>
        <taxon>Coleophoma</taxon>
    </lineage>
</organism>